<name>Q9RFK3_9BACT</name>
<dbReference type="AlphaFoldDB" id="Q9RFK3"/>
<dbReference type="GO" id="GO:0051213">
    <property type="term" value="F:dioxygenase activity"/>
    <property type="evidence" value="ECO:0007669"/>
    <property type="project" value="UniProtKB-KW"/>
</dbReference>
<organism evidence="1">
    <name type="scientific">Australian soil clone H31</name>
    <dbReference type="NCBI Taxonomy" id="110267"/>
    <lineage>
        <taxon>Bacteria</taxon>
        <taxon>environmental samples</taxon>
    </lineage>
</organism>
<dbReference type="Gene3D" id="3.90.380.10">
    <property type="entry name" value="Naphthalene 1,2-dioxygenase Alpha Subunit, Chain A, domain 1"/>
    <property type="match status" value="1"/>
</dbReference>
<accession>Q9RFK3</accession>
<evidence type="ECO:0000313" key="1">
    <source>
        <dbReference type="EMBL" id="AAF23623.1"/>
    </source>
</evidence>
<feature type="non-terminal residue" evidence="1">
    <location>
        <position position="155"/>
    </location>
</feature>
<dbReference type="SUPFAM" id="SSF55961">
    <property type="entry name" value="Bet v1-like"/>
    <property type="match status" value="1"/>
</dbReference>
<feature type="non-terminal residue" evidence="1">
    <location>
        <position position="1"/>
    </location>
</feature>
<keyword evidence="1" id="KW-0560">Oxidoreductase</keyword>
<protein>
    <submittedName>
        <fullName evidence="1">Dioxygenase alpha subunit</fullName>
    </submittedName>
</protein>
<dbReference type="EMBL" id="AF188326">
    <property type="protein sequence ID" value="AAF23623.1"/>
    <property type="molecule type" value="Genomic_DNA"/>
</dbReference>
<reference evidence="1" key="1">
    <citation type="journal article" date="2000" name="Environ. Microbiol.">
        <title>Novel forms of ring-hydroxylating dioxygenases are widespread in pristine and contaminated soils.</title>
        <authorList>
            <person name="Yeates C."/>
            <person name="Holmes A.J."/>
            <person name="Gillings M.R."/>
        </authorList>
    </citation>
    <scope>NUCLEOTIDE SEQUENCE</scope>
</reference>
<sequence length="155" mass="17189">TDNIWDFYHGITTHMSAYISTVPQGAPIRNARGRYVARNLTFPGDYGHIMAGPAAIGERLQGNMGAATGRGINTAWRDKPETAAELGRMGMQAGGHPSIFPNMWVTGNQIVMRLPKGPHKTEHWFFTLLNKDLAEETLKEQRHSAKHGFCPAGFW</sequence>
<proteinExistence type="predicted"/>
<keyword evidence="1" id="KW-0223">Dioxygenase</keyword>